<sequence>MKKWGGFRELLEQLELADLPVQFLSISGDDSRPNELAVQPLDHLPWSIDQG</sequence>
<accession>A0A517M1M3</accession>
<dbReference type="EMBL" id="CP036261">
    <property type="protein sequence ID" value="QDS88767.1"/>
    <property type="molecule type" value="Genomic_DNA"/>
</dbReference>
<keyword evidence="2" id="KW-1185">Reference proteome</keyword>
<dbReference type="RefSeq" id="WP_218934134.1">
    <property type="nucleotide sequence ID" value="NZ_CP036261.1"/>
</dbReference>
<evidence type="ECO:0000313" key="2">
    <source>
        <dbReference type="Proteomes" id="UP000319557"/>
    </source>
</evidence>
<name>A0A517M1M3_9BACT</name>
<gene>
    <name evidence="1" type="ORF">EC9_29610</name>
</gene>
<dbReference type="Proteomes" id="UP000319557">
    <property type="component" value="Chromosome"/>
</dbReference>
<evidence type="ECO:0000313" key="1">
    <source>
        <dbReference type="EMBL" id="QDS88767.1"/>
    </source>
</evidence>
<protein>
    <submittedName>
        <fullName evidence="1">Uncharacterized protein</fullName>
    </submittedName>
</protein>
<organism evidence="1 2">
    <name type="scientific">Rosistilla ulvae</name>
    <dbReference type="NCBI Taxonomy" id="1930277"/>
    <lineage>
        <taxon>Bacteria</taxon>
        <taxon>Pseudomonadati</taxon>
        <taxon>Planctomycetota</taxon>
        <taxon>Planctomycetia</taxon>
        <taxon>Pirellulales</taxon>
        <taxon>Pirellulaceae</taxon>
        <taxon>Rosistilla</taxon>
    </lineage>
</organism>
<reference evidence="1 2" key="1">
    <citation type="submission" date="2019-02" db="EMBL/GenBank/DDBJ databases">
        <title>Deep-cultivation of Planctomycetes and their phenomic and genomic characterization uncovers novel biology.</title>
        <authorList>
            <person name="Wiegand S."/>
            <person name="Jogler M."/>
            <person name="Boedeker C."/>
            <person name="Pinto D."/>
            <person name="Vollmers J."/>
            <person name="Rivas-Marin E."/>
            <person name="Kohn T."/>
            <person name="Peeters S.H."/>
            <person name="Heuer A."/>
            <person name="Rast P."/>
            <person name="Oberbeckmann S."/>
            <person name="Bunk B."/>
            <person name="Jeske O."/>
            <person name="Meyerdierks A."/>
            <person name="Storesund J.E."/>
            <person name="Kallscheuer N."/>
            <person name="Luecker S."/>
            <person name="Lage O.M."/>
            <person name="Pohl T."/>
            <person name="Merkel B.J."/>
            <person name="Hornburger P."/>
            <person name="Mueller R.-W."/>
            <person name="Bruemmer F."/>
            <person name="Labrenz M."/>
            <person name="Spormann A.M."/>
            <person name="Op den Camp H."/>
            <person name="Overmann J."/>
            <person name="Amann R."/>
            <person name="Jetten M.S.M."/>
            <person name="Mascher T."/>
            <person name="Medema M.H."/>
            <person name="Devos D.P."/>
            <person name="Kaster A.-K."/>
            <person name="Ovreas L."/>
            <person name="Rohde M."/>
            <person name="Galperin M.Y."/>
            <person name="Jogler C."/>
        </authorList>
    </citation>
    <scope>NUCLEOTIDE SEQUENCE [LARGE SCALE GENOMIC DNA]</scope>
    <source>
        <strain evidence="1 2">EC9</strain>
    </source>
</reference>
<dbReference type="KEGG" id="ruv:EC9_29610"/>
<dbReference type="AlphaFoldDB" id="A0A517M1M3"/>
<proteinExistence type="predicted"/>